<feature type="region of interest" description="Disordered" evidence="4">
    <location>
        <begin position="17"/>
        <end position="85"/>
    </location>
</feature>
<feature type="compositionally biased region" description="Polar residues" evidence="4">
    <location>
        <begin position="61"/>
        <end position="79"/>
    </location>
</feature>
<keyword evidence="3 5" id="KW-0472">Membrane</keyword>
<protein>
    <submittedName>
        <fullName evidence="6">Golgi to ER traffic protein 2</fullName>
    </submittedName>
</protein>
<gene>
    <name evidence="6" type="primary">GET2</name>
    <name evidence="6" type="ORF">CAAN4_D12948</name>
</gene>
<keyword evidence="1 5" id="KW-0812">Transmembrane</keyword>
<feature type="transmembrane region" description="Helical" evidence="5">
    <location>
        <begin position="273"/>
        <end position="291"/>
    </location>
</feature>
<accession>A0ABP0EBP8</accession>
<name>A0ABP0EBP8_9ASCO</name>
<feature type="transmembrane region" description="Helical" evidence="5">
    <location>
        <begin position="248"/>
        <end position="266"/>
    </location>
</feature>
<evidence type="ECO:0000256" key="3">
    <source>
        <dbReference type="ARBA" id="ARBA00023136"/>
    </source>
</evidence>
<dbReference type="PANTHER" id="PTHR28263:SF1">
    <property type="entry name" value="GOLGI TO ER TRAFFIC PROTEIN 2"/>
    <property type="match status" value="1"/>
</dbReference>
<sequence length="332" mass="35675">MSGTIDADEKRRLLRERRQAKMSSKASDRLNTILTSGSSVKETVTSPLEKRTTSPSPVPENFSSATSSDVKIPLPTNSVGHHDDPEDVDISVTKTVGTPSQLNGAASNANAPEDIDEMLNRLFGAGAAAGNANGAGSAGEPFPAFGAGATGGEDPFKMMMNMMGGGEGFGANGGVPGAMGDESAGFPAADPFAAYNLQQHRQTKYYFLIIRYVTTFVNFFYHYYHQSSALQSASHSYVRGINSQTTGFFTWFATLEVLILASYYVISAQRKYIVNNGHFILKGLSMLSMVLPQAQRYQPLVVQALGYWDILGMFIGDVALVIILFGFLSCLG</sequence>
<evidence type="ECO:0000256" key="1">
    <source>
        <dbReference type="ARBA" id="ARBA00022692"/>
    </source>
</evidence>
<evidence type="ECO:0000256" key="4">
    <source>
        <dbReference type="SAM" id="MobiDB-lite"/>
    </source>
</evidence>
<keyword evidence="2 5" id="KW-1133">Transmembrane helix</keyword>
<evidence type="ECO:0000313" key="7">
    <source>
        <dbReference type="Proteomes" id="UP001497600"/>
    </source>
</evidence>
<proteinExistence type="predicted"/>
<reference evidence="6 7" key="1">
    <citation type="submission" date="2024-01" db="EMBL/GenBank/DDBJ databases">
        <authorList>
            <consortium name="Genoscope - CEA"/>
            <person name="William W."/>
        </authorList>
    </citation>
    <scope>NUCLEOTIDE SEQUENCE [LARGE SCALE GENOMIC DNA]</scope>
    <source>
        <strain evidence="6 7">29B2s-10</strain>
    </source>
</reference>
<evidence type="ECO:0000313" key="6">
    <source>
        <dbReference type="EMBL" id="CAK7905195.1"/>
    </source>
</evidence>
<feature type="compositionally biased region" description="Polar residues" evidence="4">
    <location>
        <begin position="21"/>
        <end position="46"/>
    </location>
</feature>
<evidence type="ECO:0000256" key="5">
    <source>
        <dbReference type="SAM" id="Phobius"/>
    </source>
</evidence>
<dbReference type="Pfam" id="PF08690">
    <property type="entry name" value="GET2"/>
    <property type="match status" value="1"/>
</dbReference>
<keyword evidence="7" id="KW-1185">Reference proteome</keyword>
<evidence type="ECO:0000256" key="2">
    <source>
        <dbReference type="ARBA" id="ARBA00022989"/>
    </source>
</evidence>
<dbReference type="InterPro" id="IPR028143">
    <property type="entry name" value="Get2/sif1"/>
</dbReference>
<dbReference type="Proteomes" id="UP001497600">
    <property type="component" value="Chromosome D"/>
</dbReference>
<organism evidence="6 7">
    <name type="scientific">[Candida] anglica</name>
    <dbReference type="NCBI Taxonomy" id="148631"/>
    <lineage>
        <taxon>Eukaryota</taxon>
        <taxon>Fungi</taxon>
        <taxon>Dikarya</taxon>
        <taxon>Ascomycota</taxon>
        <taxon>Saccharomycotina</taxon>
        <taxon>Pichiomycetes</taxon>
        <taxon>Debaryomycetaceae</taxon>
        <taxon>Kurtzmaniella</taxon>
    </lineage>
</organism>
<feature type="transmembrane region" description="Helical" evidence="5">
    <location>
        <begin position="205"/>
        <end position="224"/>
    </location>
</feature>
<dbReference type="PANTHER" id="PTHR28263">
    <property type="entry name" value="GOLGI TO ER TRAFFIC PROTEIN 2"/>
    <property type="match status" value="1"/>
</dbReference>
<feature type="transmembrane region" description="Helical" evidence="5">
    <location>
        <begin position="311"/>
        <end position="331"/>
    </location>
</feature>
<dbReference type="EMBL" id="OZ004256">
    <property type="protein sequence ID" value="CAK7905195.1"/>
    <property type="molecule type" value="Genomic_DNA"/>
</dbReference>